<dbReference type="Proteomes" id="UP000515163">
    <property type="component" value="Unplaced"/>
</dbReference>
<feature type="compositionally biased region" description="Acidic residues" evidence="1">
    <location>
        <begin position="63"/>
        <end position="74"/>
    </location>
</feature>
<organism evidence="2 3">
    <name type="scientific">Actinia tenebrosa</name>
    <name type="common">Australian red waratah sea anemone</name>
    <dbReference type="NCBI Taxonomy" id="6105"/>
    <lineage>
        <taxon>Eukaryota</taxon>
        <taxon>Metazoa</taxon>
        <taxon>Cnidaria</taxon>
        <taxon>Anthozoa</taxon>
        <taxon>Hexacorallia</taxon>
        <taxon>Actiniaria</taxon>
        <taxon>Actiniidae</taxon>
        <taxon>Actinia</taxon>
    </lineage>
</organism>
<reference evidence="3" key="1">
    <citation type="submission" date="2025-08" db="UniProtKB">
        <authorList>
            <consortium name="RefSeq"/>
        </authorList>
    </citation>
    <scope>IDENTIFICATION</scope>
    <source>
        <tissue evidence="3">Tentacle</tissue>
    </source>
</reference>
<proteinExistence type="predicted"/>
<evidence type="ECO:0000313" key="3">
    <source>
        <dbReference type="RefSeq" id="XP_031555295.1"/>
    </source>
</evidence>
<dbReference type="OrthoDB" id="5999297at2759"/>
<sequence length="190" mass="20978">MAKTRKMTKTTNRHVPNSPSLSSQGNSISPSSSLEASPALAGKKAQNMHHTPELQSMDRDCTQDDDDETQDTESDTSTTDTMRLFDSSELPADDSENENSTSVLPEEMVPSLKITRHSALSIIKSVTGHLISRDDICKLLKSKFQISAKTLTPLTASELNEILARKLISNKYIVFKLQKSDITVVKEIEI</sequence>
<feature type="compositionally biased region" description="Basic and acidic residues" evidence="1">
    <location>
        <begin position="50"/>
        <end position="62"/>
    </location>
</feature>
<protein>
    <submittedName>
        <fullName evidence="3">Uncharacterized protein LOC116292173 isoform X1</fullName>
    </submittedName>
</protein>
<evidence type="ECO:0000313" key="2">
    <source>
        <dbReference type="Proteomes" id="UP000515163"/>
    </source>
</evidence>
<evidence type="ECO:0000256" key="1">
    <source>
        <dbReference type="SAM" id="MobiDB-lite"/>
    </source>
</evidence>
<feature type="region of interest" description="Disordered" evidence="1">
    <location>
        <begin position="1"/>
        <end position="106"/>
    </location>
</feature>
<keyword evidence="2" id="KW-1185">Reference proteome</keyword>
<name>A0A6P8HRM3_ACTTE</name>
<dbReference type="GeneID" id="116292173"/>
<dbReference type="KEGG" id="aten:116292173"/>
<gene>
    <name evidence="3" type="primary">LOC116292173</name>
</gene>
<feature type="compositionally biased region" description="Low complexity" evidence="1">
    <location>
        <begin position="16"/>
        <end position="41"/>
    </location>
</feature>
<dbReference type="RefSeq" id="XP_031555295.1">
    <property type="nucleotide sequence ID" value="XM_031699435.1"/>
</dbReference>
<dbReference type="AlphaFoldDB" id="A0A6P8HRM3"/>
<feature type="compositionally biased region" description="Basic residues" evidence="1">
    <location>
        <begin position="1"/>
        <end position="12"/>
    </location>
</feature>
<dbReference type="InParanoid" id="A0A6P8HRM3"/>
<accession>A0A6P8HRM3</accession>